<protein>
    <submittedName>
        <fullName evidence="1">Uncharacterized protein</fullName>
    </submittedName>
</protein>
<sequence length="60" mass="7067">MLNKHIKLNFPHQRKSGFQAAQTIILPKHSINTNADIKILCISQRKIEFDEQYKKKANEF</sequence>
<keyword evidence="2" id="KW-1185">Reference proteome</keyword>
<dbReference type="Proteomes" id="UP000262832">
    <property type="component" value="Chromosome I"/>
</dbReference>
<reference evidence="1 2" key="1">
    <citation type="submission" date="2018-08" db="EMBL/GenBank/DDBJ databases">
        <title>Genomic taxonomy of the Vibrionaceae family.</title>
        <authorList>
            <person name="Gomez-Gil B."/>
            <person name="Tanaka M."/>
            <person name="Sawabe T."/>
            <person name="Enciso-Ibarra K."/>
        </authorList>
    </citation>
    <scope>NUCLEOTIDE SEQUENCE [LARGE SCALE GENOMIC DNA]</scope>
    <source>
        <strain evidence="1 2">CAIM 1831</strain>
    </source>
</reference>
<gene>
    <name evidence="1" type="ORF">D1115_11895</name>
</gene>
<evidence type="ECO:0000313" key="1">
    <source>
        <dbReference type="EMBL" id="AXY01737.1"/>
    </source>
</evidence>
<organism evidence="1 2">
    <name type="scientific">Vibrio alfacsensis</name>
    <dbReference type="NCBI Taxonomy" id="1074311"/>
    <lineage>
        <taxon>Bacteria</taxon>
        <taxon>Pseudomonadati</taxon>
        <taxon>Pseudomonadota</taxon>
        <taxon>Gammaproteobacteria</taxon>
        <taxon>Vibrionales</taxon>
        <taxon>Vibrionaceae</taxon>
        <taxon>Vibrio</taxon>
    </lineage>
</organism>
<proteinExistence type="predicted"/>
<dbReference type="EMBL" id="CP032093">
    <property type="protein sequence ID" value="AXY01737.1"/>
    <property type="molecule type" value="Genomic_DNA"/>
</dbReference>
<evidence type="ECO:0000313" key="2">
    <source>
        <dbReference type="Proteomes" id="UP000262832"/>
    </source>
</evidence>
<name>A0ABN5PER6_9VIBR</name>
<accession>A0ABN5PER6</accession>